<dbReference type="Pfam" id="PF01548">
    <property type="entry name" value="DEDD_Tnp_IS110"/>
    <property type="match status" value="1"/>
</dbReference>
<dbReference type="AlphaFoldDB" id="A0A410QBT3"/>
<evidence type="ECO:0000313" key="3">
    <source>
        <dbReference type="EMBL" id="QAT61293.1"/>
    </source>
</evidence>
<dbReference type="GO" id="GO:0004803">
    <property type="term" value="F:transposase activity"/>
    <property type="evidence" value="ECO:0007669"/>
    <property type="project" value="InterPro"/>
</dbReference>
<gene>
    <name evidence="3" type="ORF">EQM13_06650</name>
    <name evidence="4" type="ORF">EQM13_07690</name>
    <name evidence="5" type="ORF">EQM13_07730</name>
</gene>
<evidence type="ECO:0000313" key="5">
    <source>
        <dbReference type="EMBL" id="QAT61473.1"/>
    </source>
</evidence>
<organism evidence="5 6">
    <name type="scientific">Acidilutibacter cellobiosedens</name>
    <dbReference type="NCBI Taxonomy" id="2507161"/>
    <lineage>
        <taxon>Bacteria</taxon>
        <taxon>Bacillati</taxon>
        <taxon>Bacillota</taxon>
        <taxon>Tissierellia</taxon>
        <taxon>Tissierellales</taxon>
        <taxon>Acidilutibacteraceae</taxon>
        <taxon>Acidilutibacter</taxon>
    </lineage>
</organism>
<reference evidence="6" key="1">
    <citation type="submission" date="2019-01" db="EMBL/GenBank/DDBJ databases">
        <title>Draft genomes of a novel of Sporanaerobacter strains.</title>
        <authorList>
            <person name="Ma S."/>
        </authorList>
    </citation>
    <scope>NUCLEOTIDE SEQUENCE [LARGE SCALE GENOMIC DNA]</scope>
    <source>
        <strain evidence="6">NJN-17</strain>
    </source>
</reference>
<dbReference type="GO" id="GO:0006313">
    <property type="term" value="P:DNA transposition"/>
    <property type="evidence" value="ECO:0007669"/>
    <property type="project" value="InterPro"/>
</dbReference>
<keyword evidence="6" id="KW-1185">Reference proteome</keyword>
<protein>
    <submittedName>
        <fullName evidence="5">IS110 family transposase</fullName>
    </submittedName>
</protein>
<dbReference type="EMBL" id="CP035282">
    <property type="protein sequence ID" value="QAT61473.1"/>
    <property type="molecule type" value="Genomic_DNA"/>
</dbReference>
<dbReference type="InterPro" id="IPR003346">
    <property type="entry name" value="Transposase_20"/>
</dbReference>
<dbReference type="OrthoDB" id="9811278at2"/>
<dbReference type="KEGG" id="spoa:EQM13_07690"/>
<accession>A0A410QBT3</accession>
<evidence type="ECO:0000259" key="1">
    <source>
        <dbReference type="Pfam" id="PF01548"/>
    </source>
</evidence>
<name>A0A410QBT3_9FIRM</name>
<dbReference type="Proteomes" id="UP000287969">
    <property type="component" value="Chromosome"/>
</dbReference>
<sequence length="429" mass="49835">MNYKQNDRLNQLTYETLIVGVDIAKEFHVARAQDIRGIEFGKSIKFNNSLSGYLEFENWINEIKVVEEKEQVIIGMEPTGHYWLNIARYLKANDYTVVTVNPMHVKKIKELDDNLQTKTDKKDAKIIAQLVKDARYSTPNLLEGEYEELRNAKNLRQVVIKDLNRTKNQIHNWLDRYFPEYKEAYASWESKSFIKIIKKYIFPSVIERIPPNEIYEMLPPKMRRGVGLGKIERLVTASKNSIGIKEGLSFAKLEIKFLLDKYESFLEQIEEIDDYVTKICNQLDETKKIMQIKGVGLVTASGIVAELGDIRKYKTPKQMIKMAGLSLTENSSGKVKGATSISRRGRKDLRRLLYQVILGMIRTNTAFKEMYIYYTTRRKNQLTGKQAIIALCRKLLRIIHTIILKDVDYDESKMMSQIKYPDEFLNSVA</sequence>
<dbReference type="NCBIfam" id="NF033542">
    <property type="entry name" value="transpos_IS110"/>
    <property type="match status" value="1"/>
</dbReference>
<dbReference type="InterPro" id="IPR002525">
    <property type="entry name" value="Transp_IS110-like_N"/>
</dbReference>
<evidence type="ECO:0000259" key="2">
    <source>
        <dbReference type="Pfam" id="PF02371"/>
    </source>
</evidence>
<dbReference type="RefSeq" id="WP_128752303.1">
    <property type="nucleotide sequence ID" value="NZ_CP035282.1"/>
</dbReference>
<dbReference type="EMBL" id="CP035282">
    <property type="protein sequence ID" value="QAT61293.1"/>
    <property type="molecule type" value="Genomic_DNA"/>
</dbReference>
<dbReference type="Pfam" id="PF02371">
    <property type="entry name" value="Transposase_20"/>
    <property type="match status" value="1"/>
</dbReference>
<dbReference type="PANTHER" id="PTHR33055:SF13">
    <property type="entry name" value="TRANSPOSASE"/>
    <property type="match status" value="1"/>
</dbReference>
<dbReference type="KEGG" id="spoa:EQM13_07730"/>
<dbReference type="GO" id="GO:0003677">
    <property type="term" value="F:DNA binding"/>
    <property type="evidence" value="ECO:0007669"/>
    <property type="project" value="InterPro"/>
</dbReference>
<dbReference type="InterPro" id="IPR047650">
    <property type="entry name" value="Transpos_IS110"/>
</dbReference>
<feature type="domain" description="Transposase IS116/IS110/IS902 C-terminal" evidence="2">
    <location>
        <begin position="288"/>
        <end position="371"/>
    </location>
</feature>
<dbReference type="PANTHER" id="PTHR33055">
    <property type="entry name" value="TRANSPOSASE FOR INSERTION SEQUENCE ELEMENT IS1111A"/>
    <property type="match status" value="1"/>
</dbReference>
<evidence type="ECO:0000313" key="6">
    <source>
        <dbReference type="Proteomes" id="UP000287969"/>
    </source>
</evidence>
<dbReference type="EMBL" id="CP035282">
    <property type="protein sequence ID" value="QAT61467.1"/>
    <property type="molecule type" value="Genomic_DNA"/>
</dbReference>
<dbReference type="KEGG" id="spoa:EQM13_06650"/>
<evidence type="ECO:0000313" key="4">
    <source>
        <dbReference type="EMBL" id="QAT61467.1"/>
    </source>
</evidence>
<reference evidence="5" key="2">
    <citation type="submission" date="2019-01" db="EMBL/GenBank/DDBJ databases">
        <title>Draft genomes of a novel of Tissierellia strains.</title>
        <authorList>
            <person name="Ma S."/>
        </authorList>
    </citation>
    <scope>NUCLEOTIDE SEQUENCE</scope>
    <source>
        <strain evidence="5">JN-28</strain>
    </source>
</reference>
<feature type="domain" description="Transposase IS110-like N-terminal" evidence="1">
    <location>
        <begin position="19"/>
        <end position="179"/>
    </location>
</feature>
<proteinExistence type="predicted"/>